<name>A0ABY8PZX3_9ACTN</name>
<keyword evidence="3" id="KW-1185">Reference proteome</keyword>
<proteinExistence type="predicted"/>
<dbReference type="RefSeq" id="WP_281145741.1">
    <property type="nucleotide sequence ID" value="NZ_CP123967.1"/>
</dbReference>
<evidence type="ECO:0000256" key="1">
    <source>
        <dbReference type="SAM" id="Phobius"/>
    </source>
</evidence>
<keyword evidence="1" id="KW-0472">Membrane</keyword>
<protein>
    <submittedName>
        <fullName evidence="2">CbiQ family ECF transporter T component</fullName>
    </submittedName>
</protein>
<feature type="transmembrane region" description="Helical" evidence="1">
    <location>
        <begin position="27"/>
        <end position="55"/>
    </location>
</feature>
<keyword evidence="1" id="KW-1133">Transmembrane helix</keyword>
<dbReference type="EMBL" id="CP123967">
    <property type="protein sequence ID" value="WGT48085.1"/>
    <property type="molecule type" value="Genomic_DNA"/>
</dbReference>
<feature type="transmembrane region" description="Helical" evidence="1">
    <location>
        <begin position="93"/>
        <end position="111"/>
    </location>
</feature>
<sequence length="208" mass="21828">MSAHTSLLGLYEPGDGWLFRLPVGWKYVLMLAVALVPMVLWTWQATAAALVVAVASMLTSGIPVRRILALGGYLWVLLGTLAAYQLISTRFVLAFVSPGTVLAAVLAARMLTLTTSTPVLLDALTTGLRPLRLVRLNPDAAALAVALMIRSIPFLAGSVADARDAARARGVDRNPALLLTPAVVGAVAYAQRTGEALHARGLPGDALP</sequence>
<evidence type="ECO:0000313" key="3">
    <source>
        <dbReference type="Proteomes" id="UP001244136"/>
    </source>
</evidence>
<reference evidence="2 3" key="1">
    <citation type="journal article" date="2008" name="Int. J. Syst. Evol. Microbiol.">
        <title>Tessaracoccus flavescens sp. nov., isolated from marine sediment.</title>
        <authorList>
            <person name="Lee D.W."/>
            <person name="Lee S.D."/>
        </authorList>
    </citation>
    <scope>NUCLEOTIDE SEQUENCE [LARGE SCALE GENOMIC DNA]</scope>
    <source>
        <strain evidence="2 3">T21</strain>
    </source>
</reference>
<feature type="transmembrane region" description="Helical" evidence="1">
    <location>
        <begin position="67"/>
        <end position="87"/>
    </location>
</feature>
<dbReference type="Proteomes" id="UP001244136">
    <property type="component" value="Chromosome"/>
</dbReference>
<keyword evidence="1" id="KW-0812">Transmembrane</keyword>
<organism evidence="2 3">
    <name type="scientific">Tessaracoccus lacteus</name>
    <dbReference type="NCBI Taxonomy" id="3041766"/>
    <lineage>
        <taxon>Bacteria</taxon>
        <taxon>Bacillati</taxon>
        <taxon>Actinomycetota</taxon>
        <taxon>Actinomycetes</taxon>
        <taxon>Propionibacteriales</taxon>
        <taxon>Propionibacteriaceae</taxon>
        <taxon>Tessaracoccus</taxon>
    </lineage>
</organism>
<evidence type="ECO:0000313" key="2">
    <source>
        <dbReference type="EMBL" id="WGT48085.1"/>
    </source>
</evidence>
<accession>A0ABY8PZX3</accession>
<gene>
    <name evidence="2" type="ORF">QH948_04810</name>
</gene>